<dbReference type="GO" id="GO:0003743">
    <property type="term" value="F:translation initiation factor activity"/>
    <property type="evidence" value="ECO:0007669"/>
    <property type="project" value="UniProtKB-KW"/>
</dbReference>
<keyword evidence="4" id="KW-0677">Repeat</keyword>
<dbReference type="InterPro" id="IPR001680">
    <property type="entry name" value="WD40_rpt"/>
</dbReference>
<evidence type="ECO:0000256" key="6">
    <source>
        <dbReference type="ARBA" id="ARBA00038394"/>
    </source>
</evidence>
<dbReference type="PANTHER" id="PTHR19877:SF1">
    <property type="entry name" value="EUKARYOTIC TRANSLATION INITIATION FACTOR 3 SUBUNIT I"/>
    <property type="match status" value="1"/>
</dbReference>
<feature type="repeat" description="WD" evidence="8">
    <location>
        <begin position="6"/>
        <end position="37"/>
    </location>
</feature>
<keyword evidence="3 8" id="KW-0853">WD repeat</keyword>
<comment type="function">
    <text evidence="7">Component of the eukaryotic translation initiation factor 3 (eIF-3) complex, which is involved in protein synthesis of a specialized repertoire of mRNAs and, together with other initiation factors, stimulates binding of mRNA and methionyl-tRNAi to the 40S ribosome. The eIF-3 complex specifically targets and initiates translation of a subset of mRNAs involved in cell proliferation.</text>
</comment>
<dbReference type="PANTHER" id="PTHR19877">
    <property type="entry name" value="EUKARYOTIC TRANSLATION INITIATION FACTOR 3 SUBUNIT I"/>
    <property type="match status" value="1"/>
</dbReference>
<dbReference type="Pfam" id="PF24805">
    <property type="entry name" value="EIF3I"/>
    <property type="match status" value="1"/>
</dbReference>
<comment type="subcellular location">
    <subcellularLocation>
        <location evidence="7">Cytoplasm</location>
    </subcellularLocation>
</comment>
<feature type="repeat" description="WD" evidence="8">
    <location>
        <begin position="288"/>
        <end position="322"/>
    </location>
</feature>
<dbReference type="InterPro" id="IPR015943">
    <property type="entry name" value="WD40/YVTN_repeat-like_dom_sf"/>
</dbReference>
<keyword evidence="10" id="KW-1185">Reference proteome</keyword>
<comment type="caution">
    <text evidence="9">The sequence shown here is derived from an EMBL/GenBank/DDBJ whole genome shotgun (WGS) entry which is preliminary data.</text>
</comment>
<proteinExistence type="inferred from homology"/>
<evidence type="ECO:0000256" key="8">
    <source>
        <dbReference type="PROSITE-ProRule" id="PRU00221"/>
    </source>
</evidence>
<dbReference type="PROSITE" id="PS50082">
    <property type="entry name" value="WD_REPEATS_2"/>
    <property type="match status" value="4"/>
</dbReference>
<organism evidence="9 10">
    <name type="scientific">Cardiosporidium cionae</name>
    <dbReference type="NCBI Taxonomy" id="476202"/>
    <lineage>
        <taxon>Eukaryota</taxon>
        <taxon>Sar</taxon>
        <taxon>Alveolata</taxon>
        <taxon>Apicomplexa</taxon>
        <taxon>Aconoidasida</taxon>
        <taxon>Nephromycida</taxon>
        <taxon>Cardiosporidium</taxon>
    </lineage>
</organism>
<dbReference type="SUPFAM" id="SSF50978">
    <property type="entry name" value="WD40 repeat-like"/>
    <property type="match status" value="1"/>
</dbReference>
<comment type="similarity">
    <text evidence="6">Belongs to the WD repeat STRAP family.</text>
</comment>
<accession>A0ABQ7JA83</accession>
<comment type="subunit">
    <text evidence="7">Component of the eukaryotic translation initiation factor 3 (eIF-3) complex.</text>
</comment>
<evidence type="ECO:0000313" key="9">
    <source>
        <dbReference type="EMBL" id="KAF8820848.1"/>
    </source>
</evidence>
<keyword evidence="1 7" id="KW-0963">Cytoplasm</keyword>
<feature type="repeat" description="WD" evidence="8">
    <location>
        <begin position="183"/>
        <end position="224"/>
    </location>
</feature>
<evidence type="ECO:0000256" key="3">
    <source>
        <dbReference type="ARBA" id="ARBA00022574"/>
    </source>
</evidence>
<evidence type="ECO:0000256" key="1">
    <source>
        <dbReference type="ARBA" id="ARBA00022490"/>
    </source>
</evidence>
<evidence type="ECO:0000256" key="7">
    <source>
        <dbReference type="HAMAP-Rule" id="MF_03008"/>
    </source>
</evidence>
<dbReference type="Gene3D" id="2.130.10.10">
    <property type="entry name" value="YVTN repeat-like/Quinoprotein amine dehydrogenase"/>
    <property type="match status" value="1"/>
</dbReference>
<reference evidence="9 10" key="1">
    <citation type="journal article" date="2020" name="bioRxiv">
        <title>Metabolic contributions of an alphaproteobacterial endosymbiont in the apicomplexan Cardiosporidium cionae.</title>
        <authorList>
            <person name="Hunter E.S."/>
            <person name="Paight C.J."/>
            <person name="Lane C.E."/>
        </authorList>
    </citation>
    <scope>NUCLEOTIDE SEQUENCE [LARGE SCALE GENOMIC DNA]</scope>
    <source>
        <strain evidence="9">ESH_2018</strain>
    </source>
</reference>
<evidence type="ECO:0000256" key="4">
    <source>
        <dbReference type="ARBA" id="ARBA00022737"/>
    </source>
</evidence>
<comment type="similarity">
    <text evidence="7">Belongs to the eIF-3 subunit I family.</text>
</comment>
<evidence type="ECO:0000313" key="10">
    <source>
        <dbReference type="Proteomes" id="UP000823046"/>
    </source>
</evidence>
<dbReference type="Proteomes" id="UP000823046">
    <property type="component" value="Unassembled WGS sequence"/>
</dbReference>
<sequence>MRPFYLLGHERPLTSVVFNRDGDLLFSAGKDACLSVWWTNRGELAGTYPCGKGVVSNAECSLDSRMLIASSLDQKVLIFDVETGAVRNELNLSGPCKYVEWCRKPGAQSKFALVHDSFSQNEKGIEVYDYSSSDPILLWAQDKYTSRCTRVHWGPFDEAIISCHEDGNIMIWDAYTGEFLREFSAHSENITSASLSDDRALMLSCSSDGSAKLWDTINFNVLKSYKTDRPLNACDISPSYNKKDDSRRCHVLLGGGQKAEDVTSTAATEGKFQALIYHMVRAEELGSCRGHFGPINSLQWMPDGGGYASGGEDGYVRIYKFDDVYFTDKFK</sequence>
<evidence type="ECO:0000256" key="5">
    <source>
        <dbReference type="ARBA" id="ARBA00022917"/>
    </source>
</evidence>
<dbReference type="SMART" id="SM00320">
    <property type="entry name" value="WD40"/>
    <property type="match status" value="5"/>
</dbReference>
<gene>
    <name evidence="9" type="ORF">IE077_002749</name>
</gene>
<feature type="repeat" description="WD" evidence="8">
    <location>
        <begin position="141"/>
        <end position="182"/>
    </location>
</feature>
<keyword evidence="2 7" id="KW-0396">Initiation factor</keyword>
<evidence type="ECO:0000256" key="2">
    <source>
        <dbReference type="ARBA" id="ARBA00022540"/>
    </source>
</evidence>
<protein>
    <recommendedName>
        <fullName evidence="7">Eukaryotic translation initiation factor 3 subunit I</fullName>
        <shortName evidence="7">eIF3i</shortName>
    </recommendedName>
</protein>
<dbReference type="EMBL" id="JADAQX010000285">
    <property type="protein sequence ID" value="KAF8820848.1"/>
    <property type="molecule type" value="Genomic_DNA"/>
</dbReference>
<dbReference type="InterPro" id="IPR036322">
    <property type="entry name" value="WD40_repeat_dom_sf"/>
</dbReference>
<keyword evidence="5 7" id="KW-0648">Protein biosynthesis</keyword>
<dbReference type="InterPro" id="IPR027525">
    <property type="entry name" value="eIF3i"/>
</dbReference>
<dbReference type="PROSITE" id="PS50294">
    <property type="entry name" value="WD_REPEATS_REGION"/>
    <property type="match status" value="3"/>
</dbReference>
<dbReference type="HAMAP" id="MF_03008">
    <property type="entry name" value="eIF3i"/>
    <property type="match status" value="1"/>
</dbReference>
<name>A0ABQ7JA83_9APIC</name>